<protein>
    <submittedName>
        <fullName evidence="1">Uncharacterized protein</fullName>
    </submittedName>
</protein>
<name>A0AAE0YIH7_9GAST</name>
<accession>A0AAE0YIH7</accession>
<evidence type="ECO:0000313" key="2">
    <source>
        <dbReference type="Proteomes" id="UP001283361"/>
    </source>
</evidence>
<evidence type="ECO:0000313" key="1">
    <source>
        <dbReference type="EMBL" id="KAK3746824.1"/>
    </source>
</evidence>
<keyword evidence="2" id="KW-1185">Reference proteome</keyword>
<gene>
    <name evidence="1" type="ORF">RRG08_031352</name>
</gene>
<dbReference type="AlphaFoldDB" id="A0AAE0YIH7"/>
<dbReference type="EMBL" id="JAWDGP010006115">
    <property type="protein sequence ID" value="KAK3746824.1"/>
    <property type="molecule type" value="Genomic_DNA"/>
</dbReference>
<sequence length="92" mass="10217">MKVGWDEDQVDAEVNEPPEAAACLEQNPFSAQSPVRALWKPKALATAKIDICRTSRGLLRKYKHGELACFSVEALSRREGQRDVGGRIHVRG</sequence>
<organism evidence="1 2">
    <name type="scientific">Elysia crispata</name>
    <name type="common">lettuce slug</name>
    <dbReference type="NCBI Taxonomy" id="231223"/>
    <lineage>
        <taxon>Eukaryota</taxon>
        <taxon>Metazoa</taxon>
        <taxon>Spiralia</taxon>
        <taxon>Lophotrochozoa</taxon>
        <taxon>Mollusca</taxon>
        <taxon>Gastropoda</taxon>
        <taxon>Heterobranchia</taxon>
        <taxon>Euthyneura</taxon>
        <taxon>Panpulmonata</taxon>
        <taxon>Sacoglossa</taxon>
        <taxon>Placobranchoidea</taxon>
        <taxon>Plakobranchidae</taxon>
        <taxon>Elysia</taxon>
    </lineage>
</organism>
<reference evidence="1" key="1">
    <citation type="journal article" date="2023" name="G3 (Bethesda)">
        <title>A reference genome for the long-term kleptoplast-retaining sea slug Elysia crispata morphotype clarki.</title>
        <authorList>
            <person name="Eastman K.E."/>
            <person name="Pendleton A.L."/>
            <person name="Shaikh M.A."/>
            <person name="Suttiyut T."/>
            <person name="Ogas R."/>
            <person name="Tomko P."/>
            <person name="Gavelis G."/>
            <person name="Widhalm J.R."/>
            <person name="Wisecaver J.H."/>
        </authorList>
    </citation>
    <scope>NUCLEOTIDE SEQUENCE</scope>
    <source>
        <strain evidence="1">ECLA1</strain>
    </source>
</reference>
<proteinExistence type="predicted"/>
<dbReference type="Proteomes" id="UP001283361">
    <property type="component" value="Unassembled WGS sequence"/>
</dbReference>
<comment type="caution">
    <text evidence="1">The sequence shown here is derived from an EMBL/GenBank/DDBJ whole genome shotgun (WGS) entry which is preliminary data.</text>
</comment>